<dbReference type="PANTHER" id="PTHR11069">
    <property type="entry name" value="GLUCOSYLCERAMIDASE"/>
    <property type="match status" value="1"/>
</dbReference>
<dbReference type="InterPro" id="IPR033453">
    <property type="entry name" value="Glyco_hydro_30_TIM-barrel"/>
</dbReference>
<gene>
    <name evidence="8" type="ORF">LTR62_001902</name>
</gene>
<dbReference type="AlphaFoldDB" id="A0AAN7TJH8"/>
<dbReference type="Proteomes" id="UP001310890">
    <property type="component" value="Unassembled WGS sequence"/>
</dbReference>
<evidence type="ECO:0000256" key="5">
    <source>
        <dbReference type="SAM" id="SignalP"/>
    </source>
</evidence>
<dbReference type="GO" id="GO:0004348">
    <property type="term" value="F:glucosylceramidase activity"/>
    <property type="evidence" value="ECO:0007669"/>
    <property type="project" value="InterPro"/>
</dbReference>
<accession>A0AAN7TJH8</accession>
<evidence type="ECO:0000256" key="3">
    <source>
        <dbReference type="ARBA" id="ARBA00022801"/>
    </source>
</evidence>
<feature type="domain" description="Glycosyl hydrolase family 30 beta sandwich" evidence="7">
    <location>
        <begin position="473"/>
        <end position="527"/>
    </location>
</feature>
<evidence type="ECO:0000313" key="8">
    <source>
        <dbReference type="EMBL" id="KAK5107052.1"/>
    </source>
</evidence>
<evidence type="ECO:0000313" key="9">
    <source>
        <dbReference type="Proteomes" id="UP001310890"/>
    </source>
</evidence>
<sequence>MARLFSSVALAITLATNAHAQSINGLGVSGGDGPRGGIGDGAHVVRKAQSFITDAQIQAPNTNTTRQLAEGPAPVLTTSNDTSDCSERRVVVIDTSPSGAQQEMVGFGHSITDSTVSTFNSLEPEVFDQLMQDLFGQNGNNMGFMRNTMGSSDLSGPQYSFDDNGPSFNEGEPDLDLVNFSLGPYGTAMAEFIAKMGQYKGDVFLYSAPWSLPGWMKNNDLFIAPIVENYDGSAYPLLNNSFNINLIPQAIDYYTKYIDAYKSYGVTVNGLSMANEPLNYQGGYPTMYLEGADEAALLNQGLGKALLDRGVLAMAYDHNTDQPAYPYRVLQGAPGLVRSVAWHCYANPPNYTVIQDILRAFPDAIQFMTECTSYLPTVGTMSFQVAQSFMLPVQYGASGASMWVLGTDPDYGPHSPYGGCDGCEGSIIVNSTTTYTKTHDYFMVGQFSRFVRRGSINHRVLQGIEGNGYVYGDQFYINAFQNPDLSWTVIFMNNLGNTDDQEVALSFSTLGEQVWHGTIPAKSVVTWLLPSQQVLGESNRTAPYNSLPPYPLGNSTSVSAPSGGNGSNGTASSTLISACGSTAMSSSAAATSTGSVTVVPVPDVTHSFASITATDTVGLAPP</sequence>
<proteinExistence type="inferred from homology"/>
<evidence type="ECO:0000256" key="4">
    <source>
        <dbReference type="RuleBase" id="RU361188"/>
    </source>
</evidence>
<dbReference type="GO" id="GO:0006680">
    <property type="term" value="P:glucosylceramide catabolic process"/>
    <property type="evidence" value="ECO:0007669"/>
    <property type="project" value="TreeGrafter"/>
</dbReference>
<dbReference type="InterPro" id="IPR017853">
    <property type="entry name" value="GH"/>
</dbReference>
<evidence type="ECO:0000256" key="2">
    <source>
        <dbReference type="ARBA" id="ARBA00022729"/>
    </source>
</evidence>
<keyword evidence="2 5" id="KW-0732">Signal</keyword>
<dbReference type="PANTHER" id="PTHR11069:SF23">
    <property type="entry name" value="LYSOSOMAL ACID GLUCOSYLCERAMIDASE"/>
    <property type="match status" value="1"/>
</dbReference>
<name>A0AAN7TJH8_9PEZI</name>
<dbReference type="Gene3D" id="3.20.20.80">
    <property type="entry name" value="Glycosidases"/>
    <property type="match status" value="1"/>
</dbReference>
<dbReference type="Pfam" id="PF02055">
    <property type="entry name" value="Glyco_hydro_30"/>
    <property type="match status" value="1"/>
</dbReference>
<feature type="chain" id="PRO_5043020518" description="Glycoside hydrolase family 30 protein" evidence="5">
    <location>
        <begin position="21"/>
        <end position="622"/>
    </location>
</feature>
<organism evidence="8 9">
    <name type="scientific">Meristemomyces frigidus</name>
    <dbReference type="NCBI Taxonomy" id="1508187"/>
    <lineage>
        <taxon>Eukaryota</taxon>
        <taxon>Fungi</taxon>
        <taxon>Dikarya</taxon>
        <taxon>Ascomycota</taxon>
        <taxon>Pezizomycotina</taxon>
        <taxon>Dothideomycetes</taxon>
        <taxon>Dothideomycetidae</taxon>
        <taxon>Mycosphaerellales</taxon>
        <taxon>Teratosphaeriaceae</taxon>
        <taxon>Meristemomyces</taxon>
    </lineage>
</organism>
<feature type="signal peptide" evidence="5">
    <location>
        <begin position="1"/>
        <end position="20"/>
    </location>
</feature>
<feature type="domain" description="Glycosyl hydrolase family 30 TIM-barrel" evidence="6">
    <location>
        <begin position="106"/>
        <end position="451"/>
    </location>
</feature>
<dbReference type="GO" id="GO:0016020">
    <property type="term" value="C:membrane"/>
    <property type="evidence" value="ECO:0007669"/>
    <property type="project" value="GOC"/>
</dbReference>
<dbReference type="EMBL" id="JAVRRL010000143">
    <property type="protein sequence ID" value="KAK5107052.1"/>
    <property type="molecule type" value="Genomic_DNA"/>
</dbReference>
<dbReference type="Pfam" id="PF17189">
    <property type="entry name" value="Glyco_hydro_30C"/>
    <property type="match status" value="1"/>
</dbReference>
<dbReference type="InterPro" id="IPR013780">
    <property type="entry name" value="Glyco_hydro_b"/>
</dbReference>
<evidence type="ECO:0000259" key="6">
    <source>
        <dbReference type="Pfam" id="PF02055"/>
    </source>
</evidence>
<evidence type="ECO:0008006" key="10">
    <source>
        <dbReference type="Google" id="ProtNLM"/>
    </source>
</evidence>
<comment type="caution">
    <text evidence="8">The sequence shown here is derived from an EMBL/GenBank/DDBJ whole genome shotgun (WGS) entry which is preliminary data.</text>
</comment>
<protein>
    <recommendedName>
        <fullName evidence="10">Glycoside hydrolase family 30 protein</fullName>
    </recommendedName>
</protein>
<comment type="similarity">
    <text evidence="1 4">Belongs to the glycosyl hydrolase 30 family.</text>
</comment>
<dbReference type="InterPro" id="IPR033452">
    <property type="entry name" value="GH30_C"/>
</dbReference>
<keyword evidence="4" id="KW-0326">Glycosidase</keyword>
<dbReference type="SUPFAM" id="SSF51445">
    <property type="entry name" value="(Trans)glycosidases"/>
    <property type="match status" value="1"/>
</dbReference>
<evidence type="ECO:0000259" key="7">
    <source>
        <dbReference type="Pfam" id="PF17189"/>
    </source>
</evidence>
<evidence type="ECO:0000256" key="1">
    <source>
        <dbReference type="ARBA" id="ARBA00005382"/>
    </source>
</evidence>
<dbReference type="InterPro" id="IPR001139">
    <property type="entry name" value="Glyco_hydro_30"/>
</dbReference>
<reference evidence="8" key="1">
    <citation type="submission" date="2023-08" db="EMBL/GenBank/DDBJ databases">
        <title>Black Yeasts Isolated from many extreme environments.</title>
        <authorList>
            <person name="Coleine C."/>
            <person name="Stajich J.E."/>
            <person name="Selbmann L."/>
        </authorList>
    </citation>
    <scope>NUCLEOTIDE SEQUENCE</scope>
    <source>
        <strain evidence="8">CCFEE 5401</strain>
    </source>
</reference>
<keyword evidence="3 4" id="KW-0378">Hydrolase</keyword>
<dbReference type="Gene3D" id="2.60.40.1180">
    <property type="entry name" value="Golgi alpha-mannosidase II"/>
    <property type="match status" value="1"/>
</dbReference>